<keyword evidence="2" id="KW-1185">Reference proteome</keyword>
<proteinExistence type="predicted"/>
<sequence length="94" mass="10858">MNHWAKACKNLSKSVKELYEESTDTDEESSSAKEFYKTSQSKKVLTKLTFQVNDYQEEVACQMDTGTSINVMSFKDICNIFQDPNPYLKSRQLN</sequence>
<evidence type="ECO:0000313" key="1">
    <source>
        <dbReference type="EMBL" id="GBM35758.1"/>
    </source>
</evidence>
<accession>A0A4Y2F5C4</accession>
<evidence type="ECO:0000313" key="2">
    <source>
        <dbReference type="Proteomes" id="UP000499080"/>
    </source>
</evidence>
<reference evidence="1 2" key="1">
    <citation type="journal article" date="2019" name="Sci. Rep.">
        <title>Orb-weaving spider Araneus ventricosus genome elucidates the spidroin gene catalogue.</title>
        <authorList>
            <person name="Kono N."/>
            <person name="Nakamura H."/>
            <person name="Ohtoshi R."/>
            <person name="Moran D.A.P."/>
            <person name="Shinohara A."/>
            <person name="Yoshida Y."/>
            <person name="Fujiwara M."/>
            <person name="Mori M."/>
            <person name="Tomita M."/>
            <person name="Arakawa K."/>
        </authorList>
    </citation>
    <scope>NUCLEOTIDE SEQUENCE [LARGE SCALE GENOMIC DNA]</scope>
</reference>
<dbReference type="EMBL" id="BGPR01094704">
    <property type="protein sequence ID" value="GBM35758.1"/>
    <property type="molecule type" value="Genomic_DNA"/>
</dbReference>
<name>A0A4Y2F5C4_ARAVE</name>
<dbReference type="OrthoDB" id="2286242at2759"/>
<dbReference type="Proteomes" id="UP000499080">
    <property type="component" value="Unassembled WGS sequence"/>
</dbReference>
<comment type="caution">
    <text evidence="1">The sequence shown here is derived from an EMBL/GenBank/DDBJ whole genome shotgun (WGS) entry which is preliminary data.</text>
</comment>
<protein>
    <submittedName>
        <fullName evidence="1">Uncharacterized protein</fullName>
    </submittedName>
</protein>
<dbReference type="AlphaFoldDB" id="A0A4Y2F5C4"/>
<organism evidence="1 2">
    <name type="scientific">Araneus ventricosus</name>
    <name type="common">Orbweaver spider</name>
    <name type="synonym">Epeira ventricosa</name>
    <dbReference type="NCBI Taxonomy" id="182803"/>
    <lineage>
        <taxon>Eukaryota</taxon>
        <taxon>Metazoa</taxon>
        <taxon>Ecdysozoa</taxon>
        <taxon>Arthropoda</taxon>
        <taxon>Chelicerata</taxon>
        <taxon>Arachnida</taxon>
        <taxon>Araneae</taxon>
        <taxon>Araneomorphae</taxon>
        <taxon>Entelegynae</taxon>
        <taxon>Araneoidea</taxon>
        <taxon>Araneidae</taxon>
        <taxon>Araneus</taxon>
    </lineage>
</organism>
<gene>
    <name evidence="1" type="ORF">AVEN_103276_1</name>
</gene>